<dbReference type="AlphaFoldDB" id="A0A8J8TED7"/>
<protein>
    <submittedName>
        <fullName evidence="1">Uncharacterized protein</fullName>
    </submittedName>
</protein>
<dbReference type="EMBL" id="LVVT01000001">
    <property type="protein sequence ID" value="TQS84617.1"/>
    <property type="molecule type" value="Genomic_DNA"/>
</dbReference>
<sequence length="367" mass="43578">MNHLITYKGKTKCISDWAKEFGLSRSTFRGRLARDWPMERIESEAIHVRMGREQKLIGYKGQYKTMREWAEEFGLNYDTFRRRFRSGWSIKEIESTPAVARAQKLISYKGKKQNASEWAKEFGLSFETFYGRRELGWSMERIESEAVQYSRCKLITYKGKTQSSKQWAEEFGLDENTFRYRYRSGWPMKRIESTPATSGNRQPSKLIKYKGKSQSSKQWAEEFGLKLCTFNYRYRQGWSMKEIEKESVNGKHGRDPRLITYKGKTQSSKQWAEEFGLDKNTFRYRYRSGWPMKRIESTPAAASGNRQPSKLIKYKGKSQSSKQWAEEFGLDENTFRYRYWSGWSMEEIEKTSPGEKNTYQKTRKCRQ</sequence>
<gene>
    <name evidence="1" type="ORF">A3207_00810</name>
</gene>
<evidence type="ECO:0000313" key="1">
    <source>
        <dbReference type="EMBL" id="TQS84617.1"/>
    </source>
</evidence>
<accession>A0A8J8TED7</accession>
<dbReference type="GeneID" id="41323366"/>
<reference evidence="1" key="1">
    <citation type="submission" date="2016-03" db="EMBL/GenBank/DDBJ databases">
        <authorList>
            <person name="Borrel G."/>
            <person name="Mccann A."/>
            <person name="O'Toole P.W."/>
        </authorList>
    </citation>
    <scope>NUCLEOTIDE SEQUENCE</scope>
    <source>
        <strain evidence="1">183</strain>
    </source>
</reference>
<comment type="caution">
    <text evidence="1">The sequence shown here is derived from an EMBL/GenBank/DDBJ whole genome shotgun (WGS) entry which is preliminary data.</text>
</comment>
<dbReference type="Proteomes" id="UP000752814">
    <property type="component" value="Unassembled WGS sequence"/>
</dbReference>
<evidence type="ECO:0000313" key="2">
    <source>
        <dbReference type="Proteomes" id="UP000752814"/>
    </source>
</evidence>
<organism evidence="1 2">
    <name type="scientific">Candidatus Methanomassiliicoccus intestinalis</name>
    <dbReference type="NCBI Taxonomy" id="1406512"/>
    <lineage>
        <taxon>Archaea</taxon>
        <taxon>Methanobacteriati</taxon>
        <taxon>Thermoplasmatota</taxon>
        <taxon>Thermoplasmata</taxon>
        <taxon>Methanomassiliicoccales</taxon>
        <taxon>Methanomassiliicoccaceae</taxon>
        <taxon>Methanomassiliicoccus</taxon>
    </lineage>
</organism>
<proteinExistence type="predicted"/>
<dbReference type="RefSeq" id="WP_020448833.1">
    <property type="nucleotide sequence ID" value="NZ_CAYAYJ010000005.1"/>
</dbReference>
<name>A0A8J8TED7_9ARCH</name>